<evidence type="ECO:0000313" key="4">
    <source>
        <dbReference type="EMBL" id="KAJ4827693.1"/>
    </source>
</evidence>
<sequence>MPPELGQLTRLVVLTDFFVGKQGSSSIAELGPLEHLRGELRIWNLKNILDTCHAMDANLKGKRFIEKLELRWNPSINYMECETNDDRDDSLLRTTRLVDSIPRAPSVNVMKLGNPLRLERSPSGLYNLELKSMDYTLDTFLKIIENVGCSDSLLEGIDIRECDEIRCFQLGRFQNLSRLSVRSCLRFESLSGYEEAGPLTSLQYLNICGWSSFTSFQGGGILHAPNLRVLDIYDANVLESLPKNMPSLLPSLTELSLFRCTKLKSFPEGGLPSSIEKLKIALCDGIESPPEGGFPSNLKELHIWGCDKLVANRSNWGLGTLPSFLSLRMESCKEVESFPEERLLPSSLNSLQLLYLRQLKSLDYKGLQHLCSLTELKLWGCTEVHYLPEEGLPSSLEHLELWDCHHTLNERCQVGGEDWPKISLIPKIKIH</sequence>
<accession>A0A9Q0FA32</accession>
<gene>
    <name evidence="4" type="ORF">Tsubulata_035287</name>
</gene>
<dbReference type="Gene3D" id="3.80.10.10">
    <property type="entry name" value="Ribonuclease Inhibitor"/>
    <property type="match status" value="2"/>
</dbReference>
<dbReference type="SUPFAM" id="SSF52058">
    <property type="entry name" value="L domain-like"/>
    <property type="match status" value="1"/>
</dbReference>
<name>A0A9Q0FA32_9ROSI</name>
<reference evidence="4" key="1">
    <citation type="submission" date="2022-02" db="EMBL/GenBank/DDBJ databases">
        <authorList>
            <person name="Henning P.M."/>
            <person name="McCubbin A.G."/>
            <person name="Shore J.S."/>
        </authorList>
    </citation>
    <scope>NUCLEOTIDE SEQUENCE</scope>
    <source>
        <strain evidence="4">F60SS</strain>
        <tissue evidence="4">Leaves</tissue>
    </source>
</reference>
<dbReference type="EMBL" id="JAKUCV010006360">
    <property type="protein sequence ID" value="KAJ4827693.1"/>
    <property type="molecule type" value="Genomic_DNA"/>
</dbReference>
<protein>
    <recommendedName>
        <fullName evidence="3">R13L1/DRL21-like LRR repeat region domain-containing protein</fullName>
    </recommendedName>
</protein>
<dbReference type="InterPro" id="IPR056789">
    <property type="entry name" value="LRR_R13L1-DRL21"/>
</dbReference>
<proteinExistence type="predicted"/>
<dbReference type="OrthoDB" id="844910at2759"/>
<dbReference type="GO" id="GO:0006952">
    <property type="term" value="P:defense response"/>
    <property type="evidence" value="ECO:0007669"/>
    <property type="project" value="UniProtKB-KW"/>
</dbReference>
<keyword evidence="2" id="KW-0611">Plant defense</keyword>
<evidence type="ECO:0000313" key="5">
    <source>
        <dbReference type="Proteomes" id="UP001141552"/>
    </source>
</evidence>
<dbReference type="Proteomes" id="UP001141552">
    <property type="component" value="Unassembled WGS sequence"/>
</dbReference>
<organism evidence="4 5">
    <name type="scientific">Turnera subulata</name>
    <dbReference type="NCBI Taxonomy" id="218843"/>
    <lineage>
        <taxon>Eukaryota</taxon>
        <taxon>Viridiplantae</taxon>
        <taxon>Streptophyta</taxon>
        <taxon>Embryophyta</taxon>
        <taxon>Tracheophyta</taxon>
        <taxon>Spermatophyta</taxon>
        <taxon>Magnoliopsida</taxon>
        <taxon>eudicotyledons</taxon>
        <taxon>Gunneridae</taxon>
        <taxon>Pentapetalae</taxon>
        <taxon>rosids</taxon>
        <taxon>fabids</taxon>
        <taxon>Malpighiales</taxon>
        <taxon>Passifloraceae</taxon>
        <taxon>Turnera</taxon>
    </lineage>
</organism>
<feature type="domain" description="R13L1/DRL21-like LRR repeat region" evidence="3">
    <location>
        <begin position="27"/>
        <end position="81"/>
    </location>
</feature>
<dbReference type="PANTHER" id="PTHR36766:SF30">
    <property type="entry name" value="TIR-NBS TYPE DISEASE RESISTANCE PROTEIN-RELATED"/>
    <property type="match status" value="1"/>
</dbReference>
<comment type="caution">
    <text evidence="4">The sequence shown here is derived from an EMBL/GenBank/DDBJ whole genome shotgun (WGS) entry which is preliminary data.</text>
</comment>
<reference evidence="4" key="2">
    <citation type="journal article" date="2023" name="Plants (Basel)">
        <title>Annotation of the Turnera subulata (Passifloraceae) Draft Genome Reveals the S-Locus Evolved after the Divergence of Turneroideae from Passifloroideae in a Stepwise Manner.</title>
        <authorList>
            <person name="Henning P.M."/>
            <person name="Roalson E.H."/>
            <person name="Mir W."/>
            <person name="McCubbin A.G."/>
            <person name="Shore J.S."/>
        </authorList>
    </citation>
    <scope>NUCLEOTIDE SEQUENCE</scope>
    <source>
        <strain evidence="4">F60SS</strain>
    </source>
</reference>
<dbReference type="Pfam" id="PF25019">
    <property type="entry name" value="LRR_R13L1-DRL21"/>
    <property type="match status" value="1"/>
</dbReference>
<evidence type="ECO:0000259" key="3">
    <source>
        <dbReference type="Pfam" id="PF25019"/>
    </source>
</evidence>
<evidence type="ECO:0000256" key="1">
    <source>
        <dbReference type="ARBA" id="ARBA00022614"/>
    </source>
</evidence>
<keyword evidence="5" id="KW-1185">Reference proteome</keyword>
<dbReference type="InterPro" id="IPR032675">
    <property type="entry name" value="LRR_dom_sf"/>
</dbReference>
<dbReference type="PANTHER" id="PTHR36766">
    <property type="entry name" value="PLANT BROAD-SPECTRUM MILDEW RESISTANCE PROTEIN RPW8"/>
    <property type="match status" value="1"/>
</dbReference>
<keyword evidence="1" id="KW-0433">Leucine-rich repeat</keyword>
<evidence type="ECO:0000256" key="2">
    <source>
        <dbReference type="ARBA" id="ARBA00022821"/>
    </source>
</evidence>
<dbReference type="AlphaFoldDB" id="A0A9Q0FA32"/>